<evidence type="ECO:0000313" key="2">
    <source>
        <dbReference type="Proteomes" id="UP000242164"/>
    </source>
</evidence>
<dbReference type="AlphaFoldDB" id="A0AAX2CEM4"/>
<proteinExistence type="predicted"/>
<sequence>MKRILGVLGMIMIMGLASYGCMKVLLHYASKPAGVSTMPKVDDVKEKKHVLQFIRTTHEDYNDFLNYGKADQYTEGDWNHLVKWFQEQEQFLKGIHKQVKNEKIKRDVRRSYDVMKMGIEARNIEYVVYAHRIYHDLDIIVNKYTGETNIWGYTEFGDGKEVQVIEQVLQNKEVLPKVSE</sequence>
<dbReference type="RefSeq" id="WP_041809571.1">
    <property type="nucleotide sequence ID" value="NZ_CP024096.1"/>
</dbReference>
<evidence type="ECO:0000313" key="1">
    <source>
        <dbReference type="EMBL" id="SCL88262.1"/>
    </source>
</evidence>
<name>A0AAX2CEM4_9BACI</name>
<protein>
    <recommendedName>
        <fullName evidence="3">Lipoprotein</fullName>
    </recommendedName>
</protein>
<dbReference type="EMBL" id="FMIK01000019">
    <property type="protein sequence ID" value="SCL88262.1"/>
    <property type="molecule type" value="Genomic_DNA"/>
</dbReference>
<organism evidence="1 2">
    <name type="scientific">Bacillus cytotoxicus</name>
    <dbReference type="NCBI Taxonomy" id="580165"/>
    <lineage>
        <taxon>Bacteria</taxon>
        <taxon>Bacillati</taxon>
        <taxon>Bacillota</taxon>
        <taxon>Bacilli</taxon>
        <taxon>Bacillales</taxon>
        <taxon>Bacillaceae</taxon>
        <taxon>Bacillus</taxon>
        <taxon>Bacillus cereus group</taxon>
    </lineage>
</organism>
<dbReference type="GeneID" id="33896521"/>
<gene>
    <name evidence="1" type="ORF">BCB44BAC_01309</name>
</gene>
<accession>A0AAX2CEM4</accession>
<comment type="caution">
    <text evidence="1">The sequence shown here is derived from an EMBL/GenBank/DDBJ whole genome shotgun (WGS) entry which is preliminary data.</text>
</comment>
<dbReference type="PROSITE" id="PS51257">
    <property type="entry name" value="PROKAR_LIPOPROTEIN"/>
    <property type="match status" value="1"/>
</dbReference>
<dbReference type="Proteomes" id="UP000242164">
    <property type="component" value="Unassembled WGS sequence"/>
</dbReference>
<evidence type="ECO:0008006" key="3">
    <source>
        <dbReference type="Google" id="ProtNLM"/>
    </source>
</evidence>
<reference evidence="1 2" key="1">
    <citation type="submission" date="2016-08" db="EMBL/GenBank/DDBJ databases">
        <authorList>
            <person name="Loux V."/>
            <person name="Rue O."/>
        </authorList>
    </citation>
    <scope>NUCLEOTIDE SEQUENCE [LARGE SCALE GENOMIC DNA]</scope>
    <source>
        <strain evidence="1 2">AFSSA_08CEB44bac</strain>
    </source>
</reference>